<dbReference type="AlphaFoldDB" id="A0A4V2NW97"/>
<feature type="transmembrane region" description="Helical" evidence="1">
    <location>
        <begin position="70"/>
        <end position="90"/>
    </location>
</feature>
<evidence type="ECO:0000256" key="1">
    <source>
        <dbReference type="SAM" id="Phobius"/>
    </source>
</evidence>
<dbReference type="EMBL" id="SJZB01000017">
    <property type="protein sequence ID" value="TCJ16502.1"/>
    <property type="molecule type" value="Genomic_DNA"/>
</dbReference>
<keyword evidence="1" id="KW-0472">Membrane</keyword>
<comment type="caution">
    <text evidence="2">The sequence shown here is derived from an EMBL/GenBank/DDBJ whole genome shotgun (WGS) entry which is preliminary data.</text>
</comment>
<dbReference type="Pfam" id="PF04247">
    <property type="entry name" value="SirB"/>
    <property type="match status" value="1"/>
</dbReference>
<dbReference type="OrthoDB" id="5588650at2"/>
<sequence length="127" mass="14137">MQYTLLKLIHVGTVYITFGLFLTRGIWMLLDSPRLQDRWVKVVPHLNDTLLLTAAIGMLVTGGLNPFFHPWLLVKIGGLLLYIYLGTMALKRGRTKLQRAGYFVAALATIGYIIAVAVTKQVIPGLI</sequence>
<dbReference type="Proteomes" id="UP000295443">
    <property type="component" value="Unassembled WGS sequence"/>
</dbReference>
<keyword evidence="1" id="KW-1133">Transmembrane helix</keyword>
<keyword evidence="3" id="KW-1185">Reference proteome</keyword>
<name>A0A4V2NW97_9PROT</name>
<evidence type="ECO:0000313" key="2">
    <source>
        <dbReference type="EMBL" id="TCJ16502.1"/>
    </source>
</evidence>
<dbReference type="PANTHER" id="PTHR39594">
    <property type="entry name" value="PROTEIN YCHQ"/>
    <property type="match status" value="1"/>
</dbReference>
<accession>A0A4V2NW97</accession>
<feature type="transmembrane region" description="Helical" evidence="1">
    <location>
        <begin position="12"/>
        <end position="30"/>
    </location>
</feature>
<dbReference type="InterPro" id="IPR007360">
    <property type="entry name" value="SirB"/>
</dbReference>
<dbReference type="PANTHER" id="PTHR39594:SF1">
    <property type="entry name" value="PROTEIN YCHQ"/>
    <property type="match status" value="1"/>
</dbReference>
<dbReference type="RefSeq" id="WP_131445155.1">
    <property type="nucleotide sequence ID" value="NZ_SJZB01000017.1"/>
</dbReference>
<dbReference type="PIRSF" id="PIRSF005610">
    <property type="entry name" value="SirB"/>
    <property type="match status" value="1"/>
</dbReference>
<keyword evidence="1" id="KW-0812">Transmembrane</keyword>
<organism evidence="2 3">
    <name type="scientific">Parasulfuritortus cantonensis</name>
    <dbReference type="NCBI Taxonomy" id="2528202"/>
    <lineage>
        <taxon>Bacteria</taxon>
        <taxon>Pseudomonadati</taxon>
        <taxon>Pseudomonadota</taxon>
        <taxon>Betaproteobacteria</taxon>
        <taxon>Nitrosomonadales</taxon>
        <taxon>Thiobacillaceae</taxon>
        <taxon>Parasulfuritortus</taxon>
    </lineage>
</organism>
<gene>
    <name evidence="2" type="ORF">EZJ19_04785</name>
</gene>
<protein>
    <submittedName>
        <fullName evidence="2">Regulator SirB</fullName>
    </submittedName>
</protein>
<evidence type="ECO:0000313" key="3">
    <source>
        <dbReference type="Proteomes" id="UP000295443"/>
    </source>
</evidence>
<reference evidence="2 3" key="1">
    <citation type="submission" date="2019-03" db="EMBL/GenBank/DDBJ databases">
        <title>Genome sequence of Thiobacillaceae bacterium LSR1, a sulfur-oxidizing bacterium isolated from freshwater sediment.</title>
        <authorList>
            <person name="Li S."/>
        </authorList>
    </citation>
    <scope>NUCLEOTIDE SEQUENCE [LARGE SCALE GENOMIC DNA]</scope>
    <source>
        <strain evidence="2 3">LSR1</strain>
    </source>
</reference>
<proteinExistence type="predicted"/>
<dbReference type="GO" id="GO:0005886">
    <property type="term" value="C:plasma membrane"/>
    <property type="evidence" value="ECO:0007669"/>
    <property type="project" value="TreeGrafter"/>
</dbReference>
<feature type="transmembrane region" description="Helical" evidence="1">
    <location>
        <begin position="102"/>
        <end position="123"/>
    </location>
</feature>